<dbReference type="Proteomes" id="UP001139648">
    <property type="component" value="Unassembled WGS sequence"/>
</dbReference>
<dbReference type="EMBL" id="JAMZEB010000002">
    <property type="protein sequence ID" value="MCP2356601.1"/>
    <property type="molecule type" value="Genomic_DNA"/>
</dbReference>
<evidence type="ECO:0000313" key="2">
    <source>
        <dbReference type="EMBL" id="MCP2356601.1"/>
    </source>
</evidence>
<dbReference type="Gene3D" id="2.80.10.50">
    <property type="match status" value="1"/>
</dbReference>
<comment type="caution">
    <text evidence="2">The sequence shown here is derived from an EMBL/GenBank/DDBJ whole genome shotgun (WGS) entry which is preliminary data.</text>
</comment>
<dbReference type="RefSeq" id="WP_253743591.1">
    <property type="nucleotide sequence ID" value="NZ_BAABKA010000100.1"/>
</dbReference>
<feature type="domain" description="Ricin B lectin" evidence="1">
    <location>
        <begin position="18"/>
        <end position="61"/>
    </location>
</feature>
<protein>
    <recommendedName>
        <fullName evidence="1">Ricin B lectin domain-containing protein</fullName>
    </recommendedName>
</protein>
<gene>
    <name evidence="2" type="ORF">HD597_003621</name>
</gene>
<keyword evidence="3" id="KW-1185">Reference proteome</keyword>
<evidence type="ECO:0000259" key="1">
    <source>
        <dbReference type="Pfam" id="PF14200"/>
    </source>
</evidence>
<proteinExistence type="predicted"/>
<dbReference type="AlphaFoldDB" id="A0A9X2GCU6"/>
<accession>A0A9X2GCU6</accession>
<dbReference type="InterPro" id="IPR000772">
    <property type="entry name" value="Ricin_B_lectin"/>
</dbReference>
<reference evidence="2" key="1">
    <citation type="submission" date="2022-06" db="EMBL/GenBank/DDBJ databases">
        <title>Sequencing the genomes of 1000 actinobacteria strains.</title>
        <authorList>
            <person name="Klenk H.-P."/>
        </authorList>
    </citation>
    <scope>NUCLEOTIDE SEQUENCE</scope>
    <source>
        <strain evidence="2">DSM 46694</strain>
    </source>
</reference>
<dbReference type="Pfam" id="PF14200">
    <property type="entry name" value="RicinB_lectin_2"/>
    <property type="match status" value="1"/>
</dbReference>
<name>A0A9X2GCU6_9ACTN</name>
<evidence type="ECO:0000313" key="3">
    <source>
        <dbReference type="Proteomes" id="UP001139648"/>
    </source>
</evidence>
<sequence>MTTFVTGMTGTPGGIDTNAWYVLANRDSGKALEAQGASTADGADIVQYDDGGGTNQQRQLVRTA</sequence>
<dbReference type="InterPro" id="IPR035992">
    <property type="entry name" value="Ricin_B-like_lectins"/>
</dbReference>
<dbReference type="SUPFAM" id="SSF50370">
    <property type="entry name" value="Ricin B-like lectins"/>
    <property type="match status" value="1"/>
</dbReference>
<organism evidence="2 3">
    <name type="scientific">Nonomuraea thailandensis</name>
    <dbReference type="NCBI Taxonomy" id="1188745"/>
    <lineage>
        <taxon>Bacteria</taxon>
        <taxon>Bacillati</taxon>
        <taxon>Actinomycetota</taxon>
        <taxon>Actinomycetes</taxon>
        <taxon>Streptosporangiales</taxon>
        <taxon>Streptosporangiaceae</taxon>
        <taxon>Nonomuraea</taxon>
    </lineage>
</organism>